<accession>A0A835MXP8</accession>
<sequence length="114" mass="10888">MNRLTCKRLKQNGKQGHCSCSDLVAIVGLASAAEPASSTTSKPAEAPLSDDFIGTGGAAAAAAVAPSGGDAVVAEPMGSVSAAGGASESAKSDSAALKSSAITGVAAVAGYLFF</sequence>
<reference evidence="1 2" key="1">
    <citation type="submission" date="2020-10" db="EMBL/GenBank/DDBJ databases">
        <title>Plant Genome Project.</title>
        <authorList>
            <person name="Zhang R.-G."/>
        </authorList>
    </citation>
    <scope>NUCLEOTIDE SEQUENCE [LARGE SCALE GENOMIC DNA]</scope>
    <source>
        <strain evidence="1">FAFU-HL-1</strain>
        <tissue evidence="1">Leaf</tissue>
    </source>
</reference>
<dbReference type="AlphaFoldDB" id="A0A835MXP8"/>
<dbReference type="Proteomes" id="UP000657918">
    <property type="component" value="Unassembled WGS sequence"/>
</dbReference>
<evidence type="ECO:0000313" key="2">
    <source>
        <dbReference type="Proteomes" id="UP000657918"/>
    </source>
</evidence>
<proteinExistence type="predicted"/>
<gene>
    <name evidence="1" type="ORF">SADUNF_Sadunf10G0018900</name>
</gene>
<comment type="caution">
    <text evidence="1">The sequence shown here is derived from an EMBL/GenBank/DDBJ whole genome shotgun (WGS) entry which is preliminary data.</text>
</comment>
<dbReference type="EMBL" id="JADGMS010000010">
    <property type="protein sequence ID" value="KAF9673388.1"/>
    <property type="molecule type" value="Genomic_DNA"/>
</dbReference>
<protein>
    <submittedName>
        <fullName evidence="1">Uncharacterized protein</fullName>
    </submittedName>
</protein>
<name>A0A835MXP8_9ROSI</name>
<organism evidence="1 2">
    <name type="scientific">Salix dunnii</name>
    <dbReference type="NCBI Taxonomy" id="1413687"/>
    <lineage>
        <taxon>Eukaryota</taxon>
        <taxon>Viridiplantae</taxon>
        <taxon>Streptophyta</taxon>
        <taxon>Embryophyta</taxon>
        <taxon>Tracheophyta</taxon>
        <taxon>Spermatophyta</taxon>
        <taxon>Magnoliopsida</taxon>
        <taxon>eudicotyledons</taxon>
        <taxon>Gunneridae</taxon>
        <taxon>Pentapetalae</taxon>
        <taxon>rosids</taxon>
        <taxon>fabids</taxon>
        <taxon>Malpighiales</taxon>
        <taxon>Salicaceae</taxon>
        <taxon>Saliceae</taxon>
        <taxon>Salix</taxon>
    </lineage>
</organism>
<keyword evidence="2" id="KW-1185">Reference proteome</keyword>
<evidence type="ECO:0000313" key="1">
    <source>
        <dbReference type="EMBL" id="KAF9673388.1"/>
    </source>
</evidence>